<dbReference type="InterPro" id="IPR024072">
    <property type="entry name" value="DHFR-like_dom_sf"/>
</dbReference>
<sequence>MVVTPEDRRFMAAAIRLSRRHTGLTATNPSVGCLIVKDGVILGSAVTARGGRPHAETQALDLAGEGARGATAYVTLEPCSHYGRTPPCANALVAAGVARVVVCLTDPDPRVSGRGLTILRDAGIEVVSGVLEEEGRRALEAYLMRQMKGRPHVTLKLAVSADGMIGRRDAGQVAITGPVSRAQVHALRAEIDAILVGIGTAIADDPELTVRLPGLEERSPVRIVLDRQLRLPLTSKLVRSARDVPVIVVAAGSAEGDFAPDVSISDENLRRQHLTQAGVEILAADDLSSLLTQLADRGLSSLLVEGGASVARAFLDAGLVDRILLFQGKGVIGADGIESPVTAHDIPKAYKPVRRMRFGTDTCCDYEREFECLRVS</sequence>
<dbReference type="EMBL" id="VJMG01000030">
    <property type="protein sequence ID" value="TRL38534.1"/>
    <property type="molecule type" value="Genomic_DNA"/>
</dbReference>
<keyword evidence="7 12" id="KW-0479">Metal-binding</keyword>
<dbReference type="Gene3D" id="3.40.430.10">
    <property type="entry name" value="Dihydrofolate Reductase, subunit A"/>
    <property type="match status" value="1"/>
</dbReference>
<dbReference type="GO" id="GO:0008835">
    <property type="term" value="F:diaminohydroxyphosphoribosylaminopyrimidine deaminase activity"/>
    <property type="evidence" value="ECO:0007669"/>
    <property type="project" value="UniProtKB-EC"/>
</dbReference>
<keyword evidence="10 12" id="KW-0560">Oxidoreductase</keyword>
<comment type="catalytic activity">
    <reaction evidence="12">
        <text>5-amino-6-(5-phospho-D-ribitylamino)uracil + NADP(+) = 5-amino-6-(5-phospho-D-ribosylamino)uracil + NADPH + H(+)</text>
        <dbReference type="Rhea" id="RHEA:17845"/>
        <dbReference type="ChEBI" id="CHEBI:15378"/>
        <dbReference type="ChEBI" id="CHEBI:57783"/>
        <dbReference type="ChEBI" id="CHEBI:58349"/>
        <dbReference type="ChEBI" id="CHEBI:58421"/>
        <dbReference type="ChEBI" id="CHEBI:58453"/>
        <dbReference type="EC" id="1.1.1.193"/>
    </reaction>
</comment>
<evidence type="ECO:0000313" key="17">
    <source>
        <dbReference type="EMBL" id="TRL38534.1"/>
    </source>
</evidence>
<keyword evidence="9 12" id="KW-0521">NADP</keyword>
<feature type="binding site" evidence="15">
    <location>
        <position position="79"/>
    </location>
    <ligand>
        <name>Zn(2+)</name>
        <dbReference type="ChEBI" id="CHEBI:29105"/>
        <note>catalytic</note>
    </ligand>
</feature>
<dbReference type="GO" id="GO:0008270">
    <property type="term" value="F:zinc ion binding"/>
    <property type="evidence" value="ECO:0007669"/>
    <property type="project" value="InterPro"/>
</dbReference>
<comment type="similarity">
    <text evidence="4 12">In the N-terminal section; belongs to the cytidine and deoxycytidylate deaminase family.</text>
</comment>
<evidence type="ECO:0000256" key="5">
    <source>
        <dbReference type="ARBA" id="ARBA00007417"/>
    </source>
</evidence>
<dbReference type="PROSITE" id="PS00903">
    <property type="entry name" value="CYT_DCMP_DEAMINASES_1"/>
    <property type="match status" value="1"/>
</dbReference>
<reference evidence="17 18" key="1">
    <citation type="submission" date="2019-07" db="EMBL/GenBank/DDBJ databases">
        <title>Ln-dependent methylotrophs.</title>
        <authorList>
            <person name="Tani A."/>
        </authorList>
    </citation>
    <scope>NUCLEOTIDE SEQUENCE [LARGE SCALE GENOMIC DNA]</scope>
    <source>
        <strain evidence="17 18">SM12</strain>
    </source>
</reference>
<keyword evidence="8 12" id="KW-0862">Zinc</keyword>
<evidence type="ECO:0000256" key="8">
    <source>
        <dbReference type="ARBA" id="ARBA00022833"/>
    </source>
</evidence>
<dbReference type="Pfam" id="PF01872">
    <property type="entry name" value="RibD_C"/>
    <property type="match status" value="1"/>
</dbReference>
<dbReference type="InterPro" id="IPR050765">
    <property type="entry name" value="Riboflavin_Biosynth_HTPR"/>
</dbReference>
<feature type="active site" description="Proton donor" evidence="13">
    <location>
        <position position="56"/>
    </location>
</feature>
<feature type="binding site" evidence="15">
    <location>
        <position position="88"/>
    </location>
    <ligand>
        <name>Zn(2+)</name>
        <dbReference type="ChEBI" id="CHEBI:29105"/>
        <note>catalytic</note>
    </ligand>
</feature>
<dbReference type="RefSeq" id="WP_143125517.1">
    <property type="nucleotide sequence ID" value="NZ_VJMG01000030.1"/>
</dbReference>
<comment type="pathway">
    <text evidence="3 12">Cofactor biosynthesis; riboflavin biosynthesis; 5-amino-6-(D-ribitylamino)uracil from GTP: step 3/4.</text>
</comment>
<keyword evidence="11" id="KW-0511">Multifunctional enzyme</keyword>
<evidence type="ECO:0000256" key="10">
    <source>
        <dbReference type="ARBA" id="ARBA00023002"/>
    </source>
</evidence>
<evidence type="ECO:0000256" key="6">
    <source>
        <dbReference type="ARBA" id="ARBA00022619"/>
    </source>
</evidence>
<organism evidence="17 18">
    <name type="scientific">Rhizobium straminoryzae</name>
    <dbReference type="NCBI Taxonomy" id="1387186"/>
    <lineage>
        <taxon>Bacteria</taxon>
        <taxon>Pseudomonadati</taxon>
        <taxon>Pseudomonadota</taxon>
        <taxon>Alphaproteobacteria</taxon>
        <taxon>Hyphomicrobiales</taxon>
        <taxon>Rhizobiaceae</taxon>
        <taxon>Rhizobium/Agrobacterium group</taxon>
        <taxon>Rhizobium</taxon>
    </lineage>
</organism>
<evidence type="ECO:0000256" key="15">
    <source>
        <dbReference type="PIRSR" id="PIRSR006769-3"/>
    </source>
</evidence>
<feature type="binding site" evidence="14">
    <location>
        <position position="305"/>
    </location>
    <ligand>
        <name>substrate</name>
    </ligand>
</feature>
<evidence type="ECO:0000256" key="2">
    <source>
        <dbReference type="ARBA" id="ARBA00004882"/>
    </source>
</evidence>
<evidence type="ECO:0000256" key="1">
    <source>
        <dbReference type="ARBA" id="ARBA00002151"/>
    </source>
</evidence>
<feature type="binding site" evidence="14">
    <location>
        <position position="200"/>
    </location>
    <ligand>
        <name>NADP(+)</name>
        <dbReference type="ChEBI" id="CHEBI:58349"/>
    </ligand>
</feature>
<evidence type="ECO:0000313" key="18">
    <source>
        <dbReference type="Proteomes" id="UP000316801"/>
    </source>
</evidence>
<evidence type="ECO:0000256" key="13">
    <source>
        <dbReference type="PIRSR" id="PIRSR006769-1"/>
    </source>
</evidence>
<name>A0A549T9I2_9HYPH</name>
<gene>
    <name evidence="17" type="primary">ribD</name>
    <name evidence="17" type="ORF">FNA46_12395</name>
</gene>
<dbReference type="AlphaFoldDB" id="A0A549T9I2"/>
<comment type="cofactor">
    <cofactor evidence="12 15">
        <name>Zn(2+)</name>
        <dbReference type="ChEBI" id="CHEBI:29105"/>
    </cofactor>
    <text evidence="12 15">Binds 1 zinc ion.</text>
</comment>
<dbReference type="SUPFAM" id="SSF53597">
    <property type="entry name" value="Dihydrofolate reductase-like"/>
    <property type="match status" value="1"/>
</dbReference>
<dbReference type="EC" id="1.1.1.193" evidence="12"/>
<comment type="caution">
    <text evidence="17">The sequence shown here is derived from an EMBL/GenBank/DDBJ whole genome shotgun (WGS) entry which is preliminary data.</text>
</comment>
<protein>
    <recommendedName>
        <fullName evidence="12">Riboflavin biosynthesis protein RibD</fullName>
    </recommendedName>
    <domain>
        <recommendedName>
            <fullName evidence="12">Diaminohydroxyphosphoribosylaminopyrimidine deaminase</fullName>
            <shortName evidence="12">DRAP deaminase</shortName>
            <ecNumber evidence="12">3.5.4.26</ecNumber>
        </recommendedName>
        <alternativeName>
            <fullName evidence="12">Riboflavin-specific deaminase</fullName>
        </alternativeName>
    </domain>
    <domain>
        <recommendedName>
            <fullName evidence="12">5-amino-6-(5-phosphoribosylamino)uracil reductase</fullName>
            <ecNumber evidence="12">1.1.1.193</ecNumber>
        </recommendedName>
        <alternativeName>
            <fullName evidence="12">HTP reductase</fullName>
        </alternativeName>
    </domain>
</protein>
<dbReference type="PANTHER" id="PTHR38011">
    <property type="entry name" value="DIHYDROFOLATE REDUCTASE FAMILY PROTEIN (AFU_ORTHOLOGUE AFUA_8G06820)"/>
    <property type="match status" value="1"/>
</dbReference>
<dbReference type="GO" id="GO:0008703">
    <property type="term" value="F:5-amino-6-(5-phosphoribosylamino)uracil reductase activity"/>
    <property type="evidence" value="ECO:0007669"/>
    <property type="project" value="UniProtKB-EC"/>
</dbReference>
<dbReference type="Gene3D" id="3.40.140.10">
    <property type="entry name" value="Cytidine Deaminase, domain 2"/>
    <property type="match status" value="1"/>
</dbReference>
<evidence type="ECO:0000256" key="7">
    <source>
        <dbReference type="ARBA" id="ARBA00022723"/>
    </source>
</evidence>
<feature type="binding site" evidence="14">
    <location>
        <position position="188"/>
    </location>
    <ligand>
        <name>substrate</name>
    </ligand>
</feature>
<comment type="pathway">
    <text evidence="2 12">Cofactor biosynthesis; riboflavin biosynthesis; 5-amino-6-(D-ribitylamino)uracil from GTP: step 2/4.</text>
</comment>
<feature type="domain" description="CMP/dCMP-type deaminase" evidence="16">
    <location>
        <begin position="5"/>
        <end position="126"/>
    </location>
</feature>
<dbReference type="Pfam" id="PF00383">
    <property type="entry name" value="dCMP_cyt_deam_1"/>
    <property type="match status" value="1"/>
</dbReference>
<accession>A0A549T9I2</accession>
<feature type="binding site" evidence="14">
    <location>
        <position position="208"/>
    </location>
    <ligand>
        <name>substrate</name>
    </ligand>
</feature>
<dbReference type="InterPro" id="IPR016192">
    <property type="entry name" value="APOBEC/CMP_deaminase_Zn-bd"/>
</dbReference>
<evidence type="ECO:0000256" key="4">
    <source>
        <dbReference type="ARBA" id="ARBA00005259"/>
    </source>
</evidence>
<comment type="similarity">
    <text evidence="5 12">In the C-terminal section; belongs to the HTP reductase family.</text>
</comment>
<evidence type="ECO:0000256" key="9">
    <source>
        <dbReference type="ARBA" id="ARBA00022857"/>
    </source>
</evidence>
<dbReference type="SUPFAM" id="SSF53927">
    <property type="entry name" value="Cytidine deaminase-like"/>
    <property type="match status" value="1"/>
</dbReference>
<evidence type="ECO:0000256" key="14">
    <source>
        <dbReference type="PIRSR" id="PIRSR006769-2"/>
    </source>
</evidence>
<evidence type="ECO:0000256" key="11">
    <source>
        <dbReference type="ARBA" id="ARBA00023268"/>
    </source>
</evidence>
<proteinExistence type="inferred from homology"/>
<feature type="binding site" evidence="14">
    <location>
        <position position="158"/>
    </location>
    <ligand>
        <name>NADP(+)</name>
        <dbReference type="ChEBI" id="CHEBI:58349"/>
    </ligand>
</feature>
<evidence type="ECO:0000259" key="16">
    <source>
        <dbReference type="PROSITE" id="PS51747"/>
    </source>
</evidence>
<dbReference type="InterPro" id="IPR002734">
    <property type="entry name" value="RibDG_C"/>
</dbReference>
<dbReference type="NCBIfam" id="TIGR00326">
    <property type="entry name" value="eubact_ribD"/>
    <property type="match status" value="1"/>
</dbReference>
<dbReference type="PROSITE" id="PS51747">
    <property type="entry name" value="CYT_DCMP_DEAMINASES_2"/>
    <property type="match status" value="1"/>
</dbReference>
<dbReference type="CDD" id="cd01284">
    <property type="entry name" value="Riboflavin_deaminase-reductase"/>
    <property type="match status" value="1"/>
</dbReference>
<dbReference type="UniPathway" id="UPA00275">
    <property type="reaction ID" value="UER00401"/>
</dbReference>
<dbReference type="InterPro" id="IPR016193">
    <property type="entry name" value="Cytidine_deaminase-like"/>
</dbReference>
<keyword evidence="18" id="KW-1185">Reference proteome</keyword>
<dbReference type="PANTHER" id="PTHR38011:SF7">
    <property type="entry name" value="2,5-DIAMINO-6-RIBOSYLAMINO-4(3H)-PYRIMIDINONE 5'-PHOSPHATE REDUCTASE"/>
    <property type="match status" value="1"/>
</dbReference>
<comment type="catalytic activity">
    <reaction evidence="12">
        <text>2,5-diamino-6-hydroxy-4-(5-phosphoribosylamino)-pyrimidine + H2O + H(+) = 5-amino-6-(5-phospho-D-ribosylamino)uracil + NH4(+)</text>
        <dbReference type="Rhea" id="RHEA:21868"/>
        <dbReference type="ChEBI" id="CHEBI:15377"/>
        <dbReference type="ChEBI" id="CHEBI:15378"/>
        <dbReference type="ChEBI" id="CHEBI:28938"/>
        <dbReference type="ChEBI" id="CHEBI:58453"/>
        <dbReference type="ChEBI" id="CHEBI:58614"/>
        <dbReference type="EC" id="3.5.4.26"/>
    </reaction>
</comment>
<feature type="binding site" evidence="14">
    <location>
        <position position="204"/>
    </location>
    <ligand>
        <name>NADP(+)</name>
        <dbReference type="ChEBI" id="CHEBI:58349"/>
    </ligand>
</feature>
<dbReference type="InterPro" id="IPR004794">
    <property type="entry name" value="Eubact_RibD"/>
</dbReference>
<keyword evidence="12 17" id="KW-0378">Hydrolase</keyword>
<feature type="binding site" evidence="15">
    <location>
        <position position="54"/>
    </location>
    <ligand>
        <name>Zn(2+)</name>
        <dbReference type="ChEBI" id="CHEBI:29105"/>
        <note>catalytic</note>
    </ligand>
</feature>
<dbReference type="EC" id="3.5.4.26" evidence="12"/>
<dbReference type="Proteomes" id="UP000316801">
    <property type="component" value="Unassembled WGS sequence"/>
</dbReference>
<feature type="binding site" evidence="14">
    <location>
        <begin position="307"/>
        <end position="313"/>
    </location>
    <ligand>
        <name>NADP(+)</name>
        <dbReference type="ChEBI" id="CHEBI:58349"/>
    </ligand>
</feature>
<dbReference type="GO" id="GO:0009231">
    <property type="term" value="P:riboflavin biosynthetic process"/>
    <property type="evidence" value="ECO:0007669"/>
    <property type="project" value="UniProtKB-UniPathway"/>
</dbReference>
<keyword evidence="6 12" id="KW-0686">Riboflavin biosynthesis</keyword>
<comment type="function">
    <text evidence="1 12">Converts 2,5-diamino-6-(ribosylamino)-4(3h)-pyrimidinone 5'-phosphate into 5-amino-6-(ribosylamino)-2,4(1h,3h)-pyrimidinedione 5'-phosphate.</text>
</comment>
<dbReference type="InterPro" id="IPR002125">
    <property type="entry name" value="CMP_dCMP_dom"/>
</dbReference>
<dbReference type="PIRSF" id="PIRSF006769">
    <property type="entry name" value="RibD"/>
    <property type="match status" value="1"/>
</dbReference>
<evidence type="ECO:0000256" key="12">
    <source>
        <dbReference type="PIRNR" id="PIRNR006769"/>
    </source>
</evidence>
<evidence type="ECO:0000256" key="3">
    <source>
        <dbReference type="ARBA" id="ARBA00004910"/>
    </source>
</evidence>
<feature type="binding site" evidence="14">
    <location>
        <position position="211"/>
    </location>
    <ligand>
        <name>substrate</name>
    </ligand>
</feature>